<reference evidence="3 4" key="1">
    <citation type="submission" date="2017-09" db="EMBL/GenBank/DDBJ databases">
        <title>Genomics of the genus Arcobacter.</title>
        <authorList>
            <person name="Perez-Cataluna A."/>
            <person name="Figueras M.J."/>
            <person name="Salas-Masso N."/>
        </authorList>
    </citation>
    <scope>NUCLEOTIDE SEQUENCE [LARGE SCALE GENOMIC DNA]</scope>
    <source>
        <strain evidence="3 4">DSM 18005</strain>
    </source>
</reference>
<dbReference type="PANTHER" id="PTHR34654">
    <property type="entry name" value="UPF0109 PROTEIN SCO5592"/>
    <property type="match status" value="1"/>
</dbReference>
<dbReference type="AlphaFoldDB" id="A0A2N1IZU8"/>
<sequence length="80" mass="8729">MIVNFIENYAKLIVSKPDDVTVCEEKIDDTFTEVTIYADSADIGKLIGKNGNMINALKVMANGCKAKDGVSYKIQVLAND</sequence>
<dbReference type="OrthoDB" id="5334617at2"/>
<dbReference type="Pfam" id="PF13083">
    <property type="entry name" value="KH_KhpA-B"/>
    <property type="match status" value="1"/>
</dbReference>
<evidence type="ECO:0000256" key="2">
    <source>
        <dbReference type="ARBA" id="ARBA00022884"/>
    </source>
</evidence>
<dbReference type="CDD" id="cd22533">
    <property type="entry name" value="KH-II_YlqC-like"/>
    <property type="match status" value="1"/>
</dbReference>
<dbReference type="Gene3D" id="3.30.300.20">
    <property type="match status" value="1"/>
</dbReference>
<organism evidence="3 4">
    <name type="scientific">Malaciobacter halophilus</name>
    <dbReference type="NCBI Taxonomy" id="197482"/>
    <lineage>
        <taxon>Bacteria</taxon>
        <taxon>Pseudomonadati</taxon>
        <taxon>Campylobacterota</taxon>
        <taxon>Epsilonproteobacteria</taxon>
        <taxon>Campylobacterales</taxon>
        <taxon>Arcobacteraceae</taxon>
        <taxon>Malaciobacter</taxon>
    </lineage>
</organism>
<dbReference type="KEGG" id="ahs:AHALO_2164"/>
<dbReference type="PANTHER" id="PTHR34654:SF1">
    <property type="entry name" value="RNA-BINDING PROTEIN KHPA"/>
    <property type="match status" value="1"/>
</dbReference>
<dbReference type="GO" id="GO:0003723">
    <property type="term" value="F:RNA binding"/>
    <property type="evidence" value="ECO:0007669"/>
    <property type="project" value="UniProtKB-KW"/>
</dbReference>
<name>A0A2N1IZU8_9BACT</name>
<protein>
    <submittedName>
        <fullName evidence="3">RNA-binding protein</fullName>
    </submittedName>
</protein>
<dbReference type="SUPFAM" id="SSF54814">
    <property type="entry name" value="Prokaryotic type KH domain (KH-domain type II)"/>
    <property type="match status" value="1"/>
</dbReference>
<proteinExistence type="predicted"/>
<evidence type="ECO:0000313" key="4">
    <source>
        <dbReference type="Proteomes" id="UP000233248"/>
    </source>
</evidence>
<keyword evidence="1" id="KW-0963">Cytoplasm</keyword>
<accession>A0A2N1IZU8</accession>
<dbReference type="EMBL" id="NXIF01000054">
    <property type="protein sequence ID" value="PKI79825.1"/>
    <property type="molecule type" value="Genomic_DNA"/>
</dbReference>
<keyword evidence="2" id="KW-0694">RNA-binding</keyword>
<gene>
    <name evidence="3" type="ORF">CP960_12505</name>
</gene>
<dbReference type="InterPro" id="IPR009019">
    <property type="entry name" value="KH_sf_prok-type"/>
</dbReference>
<dbReference type="Proteomes" id="UP000233248">
    <property type="component" value="Unassembled WGS sequence"/>
</dbReference>
<dbReference type="InterPro" id="IPR020627">
    <property type="entry name" value="KhpA"/>
</dbReference>
<dbReference type="InterPro" id="IPR015946">
    <property type="entry name" value="KH_dom-like_a/b"/>
</dbReference>
<evidence type="ECO:0000313" key="3">
    <source>
        <dbReference type="EMBL" id="PKI79825.1"/>
    </source>
</evidence>
<comment type="caution">
    <text evidence="3">The sequence shown here is derived from an EMBL/GenBank/DDBJ whole genome shotgun (WGS) entry which is preliminary data.</text>
</comment>
<evidence type="ECO:0000256" key="1">
    <source>
        <dbReference type="ARBA" id="ARBA00022490"/>
    </source>
</evidence>
<keyword evidence="4" id="KW-1185">Reference proteome</keyword>
<dbReference type="RefSeq" id="WP_101185823.1">
    <property type="nucleotide sequence ID" value="NZ_CP031218.1"/>
</dbReference>